<sequence length="49" mass="5513">MVLGSGPIGEIRMAQRVIRVIPVDQIAHRLDHTKRTNKVETYNFKGAVP</sequence>
<dbReference type="RefSeq" id="WP_158640027.1">
    <property type="nucleotide sequence ID" value="NZ_VLKZ01000005.1"/>
</dbReference>
<gene>
    <name evidence="1" type="ORF">IQ10_02077</name>
</gene>
<dbReference type="Proteomes" id="UP000315711">
    <property type="component" value="Unassembled WGS sequence"/>
</dbReference>
<evidence type="ECO:0000313" key="2">
    <source>
        <dbReference type="Proteomes" id="UP000315711"/>
    </source>
</evidence>
<protein>
    <submittedName>
        <fullName evidence="1">S-(Hydroxymethyl)glutathione dehydrogenase/alcohol dehydrogenase</fullName>
    </submittedName>
</protein>
<organism evidence="1 2">
    <name type="scientific">Halalkalibacter nanhaiisediminis</name>
    <dbReference type="NCBI Taxonomy" id="688079"/>
    <lineage>
        <taxon>Bacteria</taxon>
        <taxon>Bacillati</taxon>
        <taxon>Bacillota</taxon>
        <taxon>Bacilli</taxon>
        <taxon>Bacillales</taxon>
        <taxon>Bacillaceae</taxon>
        <taxon>Halalkalibacter</taxon>
    </lineage>
</organism>
<name>A0A562QJF8_9BACI</name>
<reference evidence="1 2" key="1">
    <citation type="journal article" date="2015" name="Stand. Genomic Sci.">
        <title>Genomic Encyclopedia of Bacterial and Archaeal Type Strains, Phase III: the genomes of soil and plant-associated and newly described type strains.</title>
        <authorList>
            <person name="Whitman W.B."/>
            <person name="Woyke T."/>
            <person name="Klenk H.P."/>
            <person name="Zhou Y."/>
            <person name="Lilburn T.G."/>
            <person name="Beck B.J."/>
            <person name="De Vos P."/>
            <person name="Vandamme P."/>
            <person name="Eisen J.A."/>
            <person name="Garrity G."/>
            <person name="Hugenholtz P."/>
            <person name="Kyrpides N.C."/>
        </authorList>
    </citation>
    <scope>NUCLEOTIDE SEQUENCE [LARGE SCALE GENOMIC DNA]</scope>
    <source>
        <strain evidence="1 2">CGMCC 1.10116</strain>
    </source>
</reference>
<proteinExistence type="predicted"/>
<dbReference type="EMBL" id="VLKZ01000005">
    <property type="protein sequence ID" value="TWI56186.1"/>
    <property type="molecule type" value="Genomic_DNA"/>
</dbReference>
<accession>A0A562QJF8</accession>
<evidence type="ECO:0000313" key="1">
    <source>
        <dbReference type="EMBL" id="TWI56186.1"/>
    </source>
</evidence>
<dbReference type="OrthoDB" id="9769198at2"/>
<dbReference type="AlphaFoldDB" id="A0A562QJF8"/>
<comment type="caution">
    <text evidence="1">The sequence shown here is derived from an EMBL/GenBank/DDBJ whole genome shotgun (WGS) entry which is preliminary data.</text>
</comment>
<keyword evidence="2" id="KW-1185">Reference proteome</keyword>